<organism evidence="7 8">
    <name type="scientific">Candidatus Similichlamydia laticola</name>
    <dbReference type="NCBI Taxonomy" id="2170265"/>
    <lineage>
        <taxon>Bacteria</taxon>
        <taxon>Pseudomonadati</taxon>
        <taxon>Chlamydiota</taxon>
        <taxon>Chlamydiia</taxon>
        <taxon>Parachlamydiales</taxon>
        <taxon>Candidatus Parilichlamydiaceae</taxon>
        <taxon>Candidatus Similichlamydia</taxon>
    </lineage>
</organism>
<comment type="similarity">
    <text evidence="4 5">Belongs to the GPI family.</text>
</comment>
<dbReference type="PROSITE" id="PS00174">
    <property type="entry name" value="P_GLUCOSE_ISOMERASE_2"/>
    <property type="match status" value="1"/>
</dbReference>
<evidence type="ECO:0000313" key="8">
    <source>
        <dbReference type="Proteomes" id="UP000253816"/>
    </source>
</evidence>
<feature type="active site" evidence="4">
    <location>
        <position position="475"/>
    </location>
</feature>
<keyword evidence="4" id="KW-0963">Cytoplasm</keyword>
<accession>A0A369KGP4</accession>
<name>A0A369KGP4_9BACT</name>
<dbReference type="AlphaFoldDB" id="A0A369KGP4"/>
<comment type="caution">
    <text evidence="7">The sequence shown here is derived from an EMBL/GenBank/DDBJ whole genome shotgun (WGS) entry which is preliminary data.</text>
</comment>
<dbReference type="Pfam" id="PF00342">
    <property type="entry name" value="PGI"/>
    <property type="match status" value="1"/>
</dbReference>
<dbReference type="InterPro" id="IPR046348">
    <property type="entry name" value="SIS_dom_sf"/>
</dbReference>
<feature type="transmembrane region" description="Helical" evidence="6">
    <location>
        <begin position="132"/>
        <end position="153"/>
    </location>
</feature>
<sequence>MEDPFLAQEAFLQLRKIPRVDLRQADLTERLQCFHCKALGWTLLFGLTHVDEKICEALWSLAERFDLFSFFQRVKNGEKVNSLQNLPSENRSVLHLAMRSFLTAEQSSVEKVRLEAMEQRERIAQFVEDISWLYLVVIGIGGSHLGLEALYLACSSCSAPLRKVRFLSSCDPREVQDVLRELDLRHTCVAVISKSGKTVEVLENDLSLRALFTEQHLPPKDHFISVTVKGSPLDDPNRFRHCFYFDEAIGGRFCASAAPGALVIAFAFGMSVFIRFLSGAGAMDEVAALSERGCNIPLWMALLGIWHRNVLNLPSKAILPYSYGLRRFPAHLQQLEMESNGKSVDCSGHFLPYGTAPLIWGEPGTNFQHSFGQWLHQSTDEAPVEFICFRGMKQSSERLLLANLFGQALALAKGRPHANPNRCFSGNRPSTLLLGEEMSFENLGALWSLYENRVLFQGKLWQINSFDQEGVQFGKELASQLLSESSALEQFWSRNFFSK</sequence>
<dbReference type="PANTHER" id="PTHR11469">
    <property type="entry name" value="GLUCOSE-6-PHOSPHATE ISOMERASE"/>
    <property type="match status" value="1"/>
</dbReference>
<dbReference type="GO" id="GO:0097367">
    <property type="term" value="F:carbohydrate derivative binding"/>
    <property type="evidence" value="ECO:0007669"/>
    <property type="project" value="InterPro"/>
</dbReference>
<dbReference type="OrthoDB" id="140919at2"/>
<dbReference type="EC" id="5.3.1.9" evidence="4"/>
<keyword evidence="3 4" id="KW-0413">Isomerase</keyword>
<gene>
    <name evidence="4" type="primary">pgi</name>
    <name evidence="7" type="ORF">HAT2_00011</name>
</gene>
<comment type="function">
    <text evidence="4">Catalyzes the reversible isomerization of glucose-6-phosphate to fructose-6-phosphate.</text>
</comment>
<protein>
    <recommendedName>
        <fullName evidence="4">Glucose-6-phosphate isomerase</fullName>
        <shortName evidence="4">GPI</shortName>
        <ecNumber evidence="4">5.3.1.9</ecNumber>
    </recommendedName>
    <alternativeName>
        <fullName evidence="4">Phosphoglucose isomerase</fullName>
        <shortName evidence="4">PGI</shortName>
    </alternativeName>
    <alternativeName>
        <fullName evidence="4">Phosphohexose isomerase</fullName>
        <shortName evidence="4">PHI</shortName>
    </alternativeName>
</protein>
<comment type="catalytic activity">
    <reaction evidence="4 5">
        <text>alpha-D-glucose 6-phosphate = beta-D-fructose 6-phosphate</text>
        <dbReference type="Rhea" id="RHEA:11816"/>
        <dbReference type="ChEBI" id="CHEBI:57634"/>
        <dbReference type="ChEBI" id="CHEBI:58225"/>
        <dbReference type="EC" id="5.3.1.9"/>
    </reaction>
</comment>
<dbReference type="GO" id="GO:0051156">
    <property type="term" value="P:glucose 6-phosphate metabolic process"/>
    <property type="evidence" value="ECO:0007669"/>
    <property type="project" value="TreeGrafter"/>
</dbReference>
<keyword evidence="8" id="KW-1185">Reference proteome</keyword>
<comment type="pathway">
    <text evidence="4 5">Carbohydrate degradation; glycolysis; D-glyceraldehyde 3-phosphate and glycerone phosphate from D-glucose: step 2/4.</text>
</comment>
<dbReference type="Gene3D" id="3.40.50.10490">
    <property type="entry name" value="Glucose-6-phosphate isomerase like protein, domain 1"/>
    <property type="match status" value="2"/>
</dbReference>
<dbReference type="PANTHER" id="PTHR11469:SF1">
    <property type="entry name" value="GLUCOSE-6-PHOSPHATE ISOMERASE"/>
    <property type="match status" value="1"/>
</dbReference>
<dbReference type="GO" id="GO:0006094">
    <property type="term" value="P:gluconeogenesis"/>
    <property type="evidence" value="ECO:0007669"/>
    <property type="project" value="UniProtKB-UniRule"/>
</dbReference>
<dbReference type="Gene3D" id="1.10.1390.10">
    <property type="match status" value="1"/>
</dbReference>
<dbReference type="EMBL" id="QQBG01000002">
    <property type="protein sequence ID" value="RDB31875.1"/>
    <property type="molecule type" value="Genomic_DNA"/>
</dbReference>
<keyword evidence="6" id="KW-0812">Transmembrane</keyword>
<dbReference type="UniPathway" id="UPA00109">
    <property type="reaction ID" value="UER00181"/>
</dbReference>
<keyword evidence="6" id="KW-1133">Transmembrane helix</keyword>
<keyword evidence="1 4" id="KW-0312">Gluconeogenesis</keyword>
<keyword evidence="6" id="KW-0472">Membrane</keyword>
<reference evidence="7 8" key="1">
    <citation type="submission" date="2018-07" db="EMBL/GenBank/DDBJ databases">
        <title>Comparative genomics of the Candidatus Parilichlamydiaceae reveals evidence of convergent evolution and genome reduction in the phylum Chlamydiae.</title>
        <authorList>
            <person name="Taylor-Brown A."/>
            <person name="Polkinghorne A."/>
        </authorList>
    </citation>
    <scope>NUCLEOTIDE SEQUENCE [LARGE SCALE GENOMIC DNA]</scope>
    <source>
        <strain evidence="7 8">Hat2</strain>
    </source>
</reference>
<evidence type="ECO:0000256" key="5">
    <source>
        <dbReference type="RuleBase" id="RU000612"/>
    </source>
</evidence>
<evidence type="ECO:0000256" key="4">
    <source>
        <dbReference type="HAMAP-Rule" id="MF_00473"/>
    </source>
</evidence>
<dbReference type="GO" id="GO:0048029">
    <property type="term" value="F:monosaccharide binding"/>
    <property type="evidence" value="ECO:0007669"/>
    <property type="project" value="TreeGrafter"/>
</dbReference>
<dbReference type="GO" id="GO:0006096">
    <property type="term" value="P:glycolytic process"/>
    <property type="evidence" value="ECO:0007669"/>
    <property type="project" value="UniProtKB-UniRule"/>
</dbReference>
<dbReference type="UniPathway" id="UPA00138"/>
<dbReference type="RefSeq" id="WP_147267438.1">
    <property type="nucleotide sequence ID" value="NZ_QQBG01000002.1"/>
</dbReference>
<dbReference type="PROSITE" id="PS51463">
    <property type="entry name" value="P_GLUCOSE_ISOMERASE_3"/>
    <property type="match status" value="1"/>
</dbReference>
<dbReference type="InterPro" id="IPR023096">
    <property type="entry name" value="G6P_Isomerase_C"/>
</dbReference>
<keyword evidence="2 4" id="KW-0324">Glycolysis</keyword>
<dbReference type="InterPro" id="IPR018189">
    <property type="entry name" value="Phosphoglucose_isomerase_CS"/>
</dbReference>
<dbReference type="InterPro" id="IPR035482">
    <property type="entry name" value="SIS_PGI_2"/>
</dbReference>
<evidence type="ECO:0000256" key="3">
    <source>
        <dbReference type="ARBA" id="ARBA00023235"/>
    </source>
</evidence>
<proteinExistence type="inferred from homology"/>
<evidence type="ECO:0000313" key="7">
    <source>
        <dbReference type="EMBL" id="RDB31875.1"/>
    </source>
</evidence>
<dbReference type="HAMAP" id="MF_00473">
    <property type="entry name" value="G6P_isomerase"/>
    <property type="match status" value="1"/>
</dbReference>
<dbReference type="CDD" id="cd05016">
    <property type="entry name" value="SIS_PGI_2"/>
    <property type="match status" value="1"/>
</dbReference>
<dbReference type="Proteomes" id="UP000253816">
    <property type="component" value="Unassembled WGS sequence"/>
</dbReference>
<feature type="active site" description="Proton donor" evidence="4">
    <location>
        <position position="338"/>
    </location>
</feature>
<evidence type="ECO:0000256" key="2">
    <source>
        <dbReference type="ARBA" id="ARBA00023152"/>
    </source>
</evidence>
<dbReference type="InterPro" id="IPR001672">
    <property type="entry name" value="G6P_Isomerase"/>
</dbReference>
<evidence type="ECO:0000256" key="6">
    <source>
        <dbReference type="SAM" id="Phobius"/>
    </source>
</evidence>
<comment type="pathway">
    <text evidence="4">Carbohydrate biosynthesis; gluconeogenesis.</text>
</comment>
<feature type="active site" evidence="4">
    <location>
        <position position="369"/>
    </location>
</feature>
<dbReference type="SUPFAM" id="SSF53697">
    <property type="entry name" value="SIS domain"/>
    <property type="match status" value="1"/>
</dbReference>
<dbReference type="GO" id="GO:0005829">
    <property type="term" value="C:cytosol"/>
    <property type="evidence" value="ECO:0007669"/>
    <property type="project" value="TreeGrafter"/>
</dbReference>
<dbReference type="GO" id="GO:0004347">
    <property type="term" value="F:glucose-6-phosphate isomerase activity"/>
    <property type="evidence" value="ECO:0007669"/>
    <property type="project" value="UniProtKB-UniRule"/>
</dbReference>
<comment type="subcellular location">
    <subcellularLocation>
        <location evidence="4">Cytoplasm</location>
    </subcellularLocation>
</comment>
<evidence type="ECO:0000256" key="1">
    <source>
        <dbReference type="ARBA" id="ARBA00022432"/>
    </source>
</evidence>
<dbReference type="PRINTS" id="PR00662">
    <property type="entry name" value="G6PISOMERASE"/>
</dbReference>